<dbReference type="Gramene" id="OE9A013991T1">
    <property type="protein sequence ID" value="OE9A013991C1"/>
    <property type="gene ID" value="OE9A013991"/>
</dbReference>
<feature type="domain" description="Arf-GAP" evidence="2">
    <location>
        <begin position="2"/>
        <end position="76"/>
    </location>
</feature>
<dbReference type="InterPro" id="IPR038508">
    <property type="entry name" value="ArfGAP_dom_sf"/>
</dbReference>
<dbReference type="InterPro" id="IPR001164">
    <property type="entry name" value="ArfGAP_dom"/>
</dbReference>
<sequence length="178" mass="20002">MTCSEIHREFTHRVKSVSTEKFTSQEVEALQKGGNQRARERYLKAWNPQRQMLPYIRHVDEVREFIKNVYVDEKYAVGTQSAASSRSVGSVDGSSMSKSVCSFDFLEAASESKQSAKTSHTKRSSLPSVSQHSVSENSDGLDLFSLPISSVQEPKKALPNISPPEPKDLLRRTRSWPL</sequence>
<dbReference type="PANTHER" id="PTHR46085:SF4">
    <property type="entry name" value="ADP-RIBOSYLATION FACTOR GTPASE-ACTIVATING PROTEIN AGD14-RELATED"/>
    <property type="match status" value="1"/>
</dbReference>
<accession>A0A8S0TQE1</accession>
<comment type="caution">
    <text evidence="3">The sequence shown here is derived from an EMBL/GenBank/DDBJ whole genome shotgun (WGS) entry which is preliminary data.</text>
</comment>
<evidence type="ECO:0000259" key="2">
    <source>
        <dbReference type="Pfam" id="PF01412"/>
    </source>
</evidence>
<keyword evidence="4" id="KW-1185">Reference proteome</keyword>
<feature type="region of interest" description="Disordered" evidence="1">
    <location>
        <begin position="153"/>
        <end position="178"/>
    </location>
</feature>
<dbReference type="InterPro" id="IPR044820">
    <property type="entry name" value="AGD14-like"/>
</dbReference>
<evidence type="ECO:0000313" key="3">
    <source>
        <dbReference type="EMBL" id="CAA3008126.1"/>
    </source>
</evidence>
<dbReference type="PANTHER" id="PTHR46085">
    <property type="entry name" value="ARFGAP/RECO-RELATED"/>
    <property type="match status" value="1"/>
</dbReference>
<protein>
    <submittedName>
        <fullName evidence="3">Probable ADP-ribosylation factor GTPase-activating AGD14 isoform X1</fullName>
    </submittedName>
</protein>
<organism evidence="3 4">
    <name type="scientific">Olea europaea subsp. europaea</name>
    <dbReference type="NCBI Taxonomy" id="158383"/>
    <lineage>
        <taxon>Eukaryota</taxon>
        <taxon>Viridiplantae</taxon>
        <taxon>Streptophyta</taxon>
        <taxon>Embryophyta</taxon>
        <taxon>Tracheophyta</taxon>
        <taxon>Spermatophyta</taxon>
        <taxon>Magnoliopsida</taxon>
        <taxon>eudicotyledons</taxon>
        <taxon>Gunneridae</taxon>
        <taxon>Pentapetalae</taxon>
        <taxon>asterids</taxon>
        <taxon>lamiids</taxon>
        <taxon>Lamiales</taxon>
        <taxon>Oleaceae</taxon>
        <taxon>Oleeae</taxon>
        <taxon>Olea</taxon>
    </lineage>
</organism>
<name>A0A8S0TQE1_OLEEU</name>
<dbReference type="AlphaFoldDB" id="A0A8S0TQE1"/>
<evidence type="ECO:0000256" key="1">
    <source>
        <dbReference type="SAM" id="MobiDB-lite"/>
    </source>
</evidence>
<feature type="region of interest" description="Disordered" evidence="1">
    <location>
        <begin position="113"/>
        <end position="138"/>
    </location>
</feature>
<dbReference type="EMBL" id="CACTIH010007291">
    <property type="protein sequence ID" value="CAA3008126.1"/>
    <property type="molecule type" value="Genomic_DNA"/>
</dbReference>
<proteinExistence type="predicted"/>
<dbReference type="Proteomes" id="UP000594638">
    <property type="component" value="Unassembled WGS sequence"/>
</dbReference>
<dbReference type="OrthoDB" id="6036at2759"/>
<dbReference type="Gene3D" id="1.10.220.150">
    <property type="entry name" value="Arf GTPase activating protein"/>
    <property type="match status" value="1"/>
</dbReference>
<dbReference type="SUPFAM" id="SSF57863">
    <property type="entry name" value="ArfGap/RecO-like zinc finger"/>
    <property type="match status" value="1"/>
</dbReference>
<reference evidence="3 4" key="1">
    <citation type="submission" date="2019-12" db="EMBL/GenBank/DDBJ databases">
        <authorList>
            <person name="Alioto T."/>
            <person name="Alioto T."/>
            <person name="Gomez Garrido J."/>
        </authorList>
    </citation>
    <scope>NUCLEOTIDE SEQUENCE [LARGE SCALE GENOMIC DNA]</scope>
</reference>
<dbReference type="Pfam" id="PF01412">
    <property type="entry name" value="ArfGap"/>
    <property type="match status" value="1"/>
</dbReference>
<evidence type="ECO:0000313" key="4">
    <source>
        <dbReference type="Proteomes" id="UP000594638"/>
    </source>
</evidence>
<dbReference type="GO" id="GO:0005096">
    <property type="term" value="F:GTPase activator activity"/>
    <property type="evidence" value="ECO:0007669"/>
    <property type="project" value="InterPro"/>
</dbReference>
<feature type="compositionally biased region" description="Low complexity" evidence="1">
    <location>
        <begin position="124"/>
        <end position="135"/>
    </location>
</feature>
<gene>
    <name evidence="3" type="ORF">OLEA9_A013991</name>
</gene>
<dbReference type="InterPro" id="IPR037278">
    <property type="entry name" value="ARFGAP/RecO"/>
</dbReference>